<keyword evidence="2" id="KW-0732">Signal</keyword>
<gene>
    <name evidence="6" type="ORF">GCM10007390_49550</name>
</gene>
<feature type="domain" description="Heavy metal binding" evidence="3">
    <location>
        <begin position="36"/>
        <end position="61"/>
    </location>
</feature>
<reference evidence="6 7" key="1">
    <citation type="journal article" date="2014" name="Int. J. Syst. Evol. Microbiol.">
        <title>Complete genome sequence of Corynebacterium casei LMG S-19264T (=DSM 44701T), isolated from a smear-ripened cheese.</title>
        <authorList>
            <consortium name="US DOE Joint Genome Institute (JGI-PGF)"/>
            <person name="Walter F."/>
            <person name="Albersmeier A."/>
            <person name="Kalinowski J."/>
            <person name="Ruckert C."/>
        </authorList>
    </citation>
    <scope>NUCLEOTIDE SEQUENCE [LARGE SCALE GENOMIC DNA]</scope>
    <source>
        <strain evidence="6 7">KCTC 12866</strain>
    </source>
</reference>
<dbReference type="EMBL" id="BMXF01000008">
    <property type="protein sequence ID" value="GHB87651.1"/>
    <property type="molecule type" value="Genomic_DNA"/>
</dbReference>
<dbReference type="PANTHER" id="PTHR30097">
    <property type="entry name" value="CATION EFFLUX SYSTEM PROTEIN CUSB"/>
    <property type="match status" value="1"/>
</dbReference>
<dbReference type="GO" id="GO:0030313">
    <property type="term" value="C:cell envelope"/>
    <property type="evidence" value="ECO:0007669"/>
    <property type="project" value="TreeGrafter"/>
</dbReference>
<dbReference type="Pfam" id="PF25919">
    <property type="entry name" value="BSH_CusB"/>
    <property type="match status" value="1"/>
</dbReference>
<dbReference type="Gene3D" id="2.40.30.170">
    <property type="match status" value="1"/>
</dbReference>
<evidence type="ECO:0000313" key="7">
    <source>
        <dbReference type="Proteomes" id="UP000598271"/>
    </source>
</evidence>
<evidence type="ECO:0000259" key="5">
    <source>
        <dbReference type="Pfam" id="PF25919"/>
    </source>
</evidence>
<dbReference type="Pfam" id="PF25869">
    <property type="entry name" value="3HB_CusB"/>
    <property type="match status" value="1"/>
</dbReference>
<feature type="domain" description="CusB-like barrel-sandwich hybrid" evidence="5">
    <location>
        <begin position="118"/>
        <end position="283"/>
    </location>
</feature>
<dbReference type="Pfam" id="PF19335">
    <property type="entry name" value="HMBD"/>
    <property type="match status" value="1"/>
</dbReference>
<dbReference type="InterPro" id="IPR051909">
    <property type="entry name" value="MFP_Cation_Efflux"/>
</dbReference>
<protein>
    <submittedName>
        <fullName evidence="6">RND transporter</fullName>
    </submittedName>
</protein>
<dbReference type="RefSeq" id="WP_189568756.1">
    <property type="nucleotide sequence ID" value="NZ_BMXF01000008.1"/>
</dbReference>
<name>A0A8J3D8B3_9BACT</name>
<keyword evidence="7" id="KW-1185">Reference proteome</keyword>
<dbReference type="Gene3D" id="2.40.420.20">
    <property type="match status" value="1"/>
</dbReference>
<proteinExistence type="predicted"/>
<dbReference type="InterPro" id="IPR045800">
    <property type="entry name" value="HMBD"/>
</dbReference>
<dbReference type="InterPro" id="IPR058790">
    <property type="entry name" value="BSH_CusB"/>
</dbReference>
<evidence type="ECO:0000313" key="6">
    <source>
        <dbReference type="EMBL" id="GHB87651.1"/>
    </source>
</evidence>
<dbReference type="PANTHER" id="PTHR30097:SF4">
    <property type="entry name" value="SLR6042 PROTEIN"/>
    <property type="match status" value="1"/>
</dbReference>
<evidence type="ECO:0000256" key="2">
    <source>
        <dbReference type="SAM" id="SignalP"/>
    </source>
</evidence>
<accession>A0A8J3D8B3</accession>
<comment type="caution">
    <text evidence="6">The sequence shown here is derived from an EMBL/GenBank/DDBJ whole genome shotgun (WGS) entry which is preliminary data.</text>
</comment>
<dbReference type="GO" id="GO:0015679">
    <property type="term" value="P:plasma membrane copper ion transport"/>
    <property type="evidence" value="ECO:0007669"/>
    <property type="project" value="TreeGrafter"/>
</dbReference>
<feature type="chain" id="PRO_5035306052" evidence="2">
    <location>
        <begin position="22"/>
        <end position="438"/>
    </location>
</feature>
<feature type="domain" description="CusB-like three alpha-helical bundle" evidence="4">
    <location>
        <begin position="152"/>
        <end position="199"/>
    </location>
</feature>
<organism evidence="6 7">
    <name type="scientific">Persicitalea jodogahamensis</name>
    <dbReference type="NCBI Taxonomy" id="402147"/>
    <lineage>
        <taxon>Bacteria</taxon>
        <taxon>Pseudomonadati</taxon>
        <taxon>Bacteroidota</taxon>
        <taxon>Cytophagia</taxon>
        <taxon>Cytophagales</taxon>
        <taxon>Spirosomataceae</taxon>
        <taxon>Persicitalea</taxon>
    </lineage>
</organism>
<evidence type="ECO:0000259" key="4">
    <source>
        <dbReference type="Pfam" id="PF25869"/>
    </source>
</evidence>
<dbReference type="GO" id="GO:0060003">
    <property type="term" value="P:copper ion export"/>
    <property type="evidence" value="ECO:0007669"/>
    <property type="project" value="TreeGrafter"/>
</dbReference>
<dbReference type="GO" id="GO:0046872">
    <property type="term" value="F:metal ion binding"/>
    <property type="evidence" value="ECO:0007669"/>
    <property type="project" value="InterPro"/>
</dbReference>
<dbReference type="AlphaFoldDB" id="A0A8J3D8B3"/>
<keyword evidence="1" id="KW-0813">Transport</keyword>
<dbReference type="InterPro" id="IPR058791">
    <property type="entry name" value="3HB_CusB"/>
</dbReference>
<evidence type="ECO:0000259" key="3">
    <source>
        <dbReference type="Pfam" id="PF19335"/>
    </source>
</evidence>
<dbReference type="Proteomes" id="UP000598271">
    <property type="component" value="Unassembled WGS sequence"/>
</dbReference>
<sequence>MNRNYIGSLLRLLLLVAVAWGCDSKKEAAHNHAEQFTCPMHPQIVRDEPGSCPICGMDLVPQAESGEEVVDSALRPLLKPTNAQVLSEAPTIAPETGTRIVTLSAQGKVAYDTREQAGVASRVAGRIERIGIRYNFQPVRKGQLLLEIYSPDLVAAQRELLYVSRQDDNPALREGARQKLLLLGMSAAQIADIVRTGKPVYRVFVYSPASGYIVDQSVVAAPATAPSAAMAGGGAASSGGGMNGMGGGAASTTAAATAPNVGNAPVLIREGQYVGAGQTVFTIYKASSLVADFYLDASLAREVRRGQKILFQSVAGDAALQTGTIGLVEPAQRGGESFATARVYLRGSKLNPGQLVRAEIPVVTENGYWLPRSALVSLGTGWIVFKAEGDVFTPKRVQTGLSADGMVQVLDDLTGWRVARTSSYLVDSESFIRASANL</sequence>
<evidence type="ECO:0000256" key="1">
    <source>
        <dbReference type="ARBA" id="ARBA00022448"/>
    </source>
</evidence>
<feature type="signal peptide" evidence="2">
    <location>
        <begin position="1"/>
        <end position="21"/>
    </location>
</feature>
<dbReference type="Gene3D" id="6.10.140.730">
    <property type="match status" value="1"/>
</dbReference>